<dbReference type="AlphaFoldDB" id="A0A4Q4MNL1"/>
<name>A0A4Q4MNL1_9PLEO</name>
<dbReference type="PANTHER" id="PTHR48081:SF3">
    <property type="entry name" value="ALPHA_BETA HYDROLASE FOLD-3 DOMAIN-CONTAINING PROTEIN"/>
    <property type="match status" value="1"/>
</dbReference>
<dbReference type="SUPFAM" id="SSF53474">
    <property type="entry name" value="alpha/beta-Hydrolases"/>
    <property type="match status" value="1"/>
</dbReference>
<dbReference type="Proteomes" id="UP000292402">
    <property type="component" value="Unassembled WGS sequence"/>
</dbReference>
<evidence type="ECO:0000313" key="5">
    <source>
        <dbReference type="Proteomes" id="UP000292402"/>
    </source>
</evidence>
<dbReference type="PANTHER" id="PTHR48081">
    <property type="entry name" value="AB HYDROLASE SUPERFAMILY PROTEIN C4A8.06C"/>
    <property type="match status" value="1"/>
</dbReference>
<feature type="domain" description="Alpha/beta hydrolase fold-3" evidence="3">
    <location>
        <begin position="158"/>
        <end position="296"/>
    </location>
</feature>
<organism evidence="4 5">
    <name type="scientific">Alternaria tenuissima</name>
    <dbReference type="NCBI Taxonomy" id="119927"/>
    <lineage>
        <taxon>Eukaryota</taxon>
        <taxon>Fungi</taxon>
        <taxon>Dikarya</taxon>
        <taxon>Ascomycota</taxon>
        <taxon>Pezizomycotina</taxon>
        <taxon>Dothideomycetes</taxon>
        <taxon>Pleosporomycetidae</taxon>
        <taxon>Pleosporales</taxon>
        <taxon>Pleosporineae</taxon>
        <taxon>Pleosporaceae</taxon>
        <taxon>Alternaria</taxon>
        <taxon>Alternaria sect. Alternaria</taxon>
        <taxon>Alternaria alternata complex</taxon>
    </lineage>
</organism>
<proteinExistence type="predicted"/>
<comment type="caution">
    <text evidence="4">The sequence shown here is derived from an EMBL/GenBank/DDBJ whole genome shotgun (WGS) entry which is preliminary data.</text>
</comment>
<keyword evidence="2" id="KW-0378">Hydrolase</keyword>
<reference evidence="5" key="1">
    <citation type="journal article" date="2019" name="bioRxiv">
        <title>Genomics, evolutionary history and diagnostics of the Alternaria alternata species group including apple and Asian pear pathotypes.</title>
        <authorList>
            <person name="Armitage A.D."/>
            <person name="Cockerton H.M."/>
            <person name="Sreenivasaprasad S."/>
            <person name="Woodhall J.W."/>
            <person name="Lane C.R."/>
            <person name="Harrison R.J."/>
            <person name="Clarkson J.P."/>
        </authorList>
    </citation>
    <scope>NUCLEOTIDE SEQUENCE [LARGE SCALE GENOMIC DNA]</scope>
    <source>
        <strain evidence="5">FERA 1082</strain>
    </source>
</reference>
<evidence type="ECO:0000256" key="1">
    <source>
        <dbReference type="ARBA" id="ARBA00004685"/>
    </source>
</evidence>
<dbReference type="InterPro" id="IPR013094">
    <property type="entry name" value="AB_hydrolase_3"/>
</dbReference>
<evidence type="ECO:0000256" key="2">
    <source>
        <dbReference type="ARBA" id="ARBA00022801"/>
    </source>
</evidence>
<dbReference type="InterPro" id="IPR050300">
    <property type="entry name" value="GDXG_lipolytic_enzyme"/>
</dbReference>
<comment type="pathway">
    <text evidence="1">Mycotoxin biosynthesis.</text>
</comment>
<dbReference type="GO" id="GO:0016787">
    <property type="term" value="F:hydrolase activity"/>
    <property type="evidence" value="ECO:0007669"/>
    <property type="project" value="UniProtKB-KW"/>
</dbReference>
<dbReference type="Gene3D" id="3.40.50.1820">
    <property type="entry name" value="alpha/beta hydrolase"/>
    <property type="match status" value="1"/>
</dbReference>
<dbReference type="EMBL" id="PDXA01000010">
    <property type="protein sequence ID" value="RYN54626.1"/>
    <property type="molecule type" value="Genomic_DNA"/>
</dbReference>
<evidence type="ECO:0000259" key="3">
    <source>
        <dbReference type="Pfam" id="PF07859"/>
    </source>
</evidence>
<evidence type="ECO:0000313" key="4">
    <source>
        <dbReference type="EMBL" id="RYN54626.1"/>
    </source>
</evidence>
<sequence>MTWTPPWTSKEMKALIKLQERNENREKELDKIFGRLNKTSGTDSRPYKWNWPNEAPEAAKVVEDAQEDAADYQDMLEKELARLYTWPSPELTDRKIFLPGKGVFATFNRKDTWFDDMGFYQFQTDYTFSDNWDKEMMPVTILVPKDLPVGHKAPVMWFFHGGGYCTGAGDFPAWYSQTAISRAKAKKAIIIAPDYPLGPEGNYKDIVECLRDFLVWYKEDGCFEPGFTKWTEWLYRQKPVQNFTIDKNHVYVEGESAGGQAAVTALWLNATKGGPNLPIDVALLRYPMIAHYKRKWDKCADKKNGKVNYMGLWFTKDEVLKREADIAELIKWLESHSLVPTCSSRWPSKGMAFAFILFVTEKWQSYLQRQHDFPKAERDEIDYMDGIERANSTQSRVLHERLPPMYIFHGWNDPNCPVEDTEKFVRVLRTKYPERYNNNENLRFDIVKKLAVRKSGNPDGSIAIERDSDKVMHGFDYWLDESKEKFLRDAYDWVGDRWKTSS</sequence>
<dbReference type="InterPro" id="IPR029058">
    <property type="entry name" value="AB_hydrolase_fold"/>
</dbReference>
<dbReference type="Pfam" id="PF07859">
    <property type="entry name" value="Abhydrolase_3"/>
    <property type="match status" value="1"/>
</dbReference>
<protein>
    <recommendedName>
        <fullName evidence="3">Alpha/beta hydrolase fold-3 domain-containing protein</fullName>
    </recommendedName>
</protein>
<gene>
    <name evidence="4" type="ORF">AA0114_g3871</name>
</gene>
<accession>A0A4Q4MNL1</accession>